<dbReference type="GO" id="GO:0046872">
    <property type="term" value="F:metal ion binding"/>
    <property type="evidence" value="ECO:0007669"/>
    <property type="project" value="UniProtKB-KW"/>
</dbReference>
<dbReference type="AlphaFoldDB" id="A0A0H3BK41"/>
<evidence type="ECO:0000256" key="2">
    <source>
        <dbReference type="ARBA" id="ARBA00011643"/>
    </source>
</evidence>
<protein>
    <recommendedName>
        <fullName evidence="3">GTP cyclohydrolase 1 type 2 homolog</fullName>
    </recommendedName>
</protein>
<proteinExistence type="inferred from homology"/>
<dbReference type="Pfam" id="PF01784">
    <property type="entry name" value="DUF34_NIF3"/>
    <property type="match status" value="1"/>
</dbReference>
<evidence type="ECO:0000256" key="1">
    <source>
        <dbReference type="ARBA" id="ARBA00006964"/>
    </source>
</evidence>
<feature type="binding site" evidence="5">
    <location>
        <position position="254"/>
    </location>
    <ligand>
        <name>a divalent metal cation</name>
        <dbReference type="ChEBI" id="CHEBI:60240"/>
        <label>1</label>
    </ligand>
</feature>
<feature type="binding site" evidence="5">
    <location>
        <position position="103"/>
    </location>
    <ligand>
        <name>a divalent metal cation</name>
        <dbReference type="ChEBI" id="CHEBI:60240"/>
        <label>1</label>
    </ligand>
</feature>
<dbReference type="SUPFAM" id="SSF102705">
    <property type="entry name" value="NIF3 (NGG1p interacting factor 3)-like"/>
    <property type="match status" value="1"/>
</dbReference>
<dbReference type="GO" id="GO:0005737">
    <property type="term" value="C:cytoplasm"/>
    <property type="evidence" value="ECO:0007669"/>
    <property type="project" value="TreeGrafter"/>
</dbReference>
<sequence length="286" mass="30882">MTARELDAYFRSFLNFGPFVSCDVALNGLQVANSGAPVHKVAFAVDACAQSIDAAARAGARMLFVHHGLFWGRIEPLTGMQYRRVQALLTHDIALYAVHLPLDAHPQYGNNAGLAARVGLRQGGPFGFIRGTAVGLWGTVAENTTPSQEAMQQHAACTAPDTHRVTHANAISPSAGLSLQQVVHRLFPAEEQPVRLLPFGKQRIERVGILSGKAGTYLAEAIALDLDLFITGEIEHSCYHTAREHSISVIAGGHYQTETVGLQLVARKLQRDTGIETLFLDIPTGM</sequence>
<dbReference type="Proteomes" id="UP000001202">
    <property type="component" value="Chromosome"/>
</dbReference>
<dbReference type="InterPro" id="IPR002678">
    <property type="entry name" value="DUF34/NIF3"/>
</dbReference>
<gene>
    <name evidence="6" type="ordered locus">TPASS_0977</name>
</gene>
<dbReference type="EMBL" id="CP000805">
    <property type="protein sequence ID" value="ACD71393.1"/>
    <property type="molecule type" value="Genomic_DNA"/>
</dbReference>
<feature type="binding site" evidence="5">
    <location>
        <position position="67"/>
    </location>
    <ligand>
        <name>a divalent metal cation</name>
        <dbReference type="ChEBI" id="CHEBI:60240"/>
        <label>1</label>
    </ligand>
</feature>
<evidence type="ECO:0000256" key="4">
    <source>
        <dbReference type="ARBA" id="ARBA00022723"/>
    </source>
</evidence>
<dbReference type="NCBIfam" id="TIGR00486">
    <property type="entry name" value="YbgI_SA1388"/>
    <property type="match status" value="1"/>
</dbReference>
<evidence type="ECO:0000313" key="7">
    <source>
        <dbReference type="Proteomes" id="UP000001202"/>
    </source>
</evidence>
<dbReference type="PATRIC" id="fig|455434.6.peg.964"/>
<comment type="subunit">
    <text evidence="2">Homohexamer.</text>
</comment>
<accession>A0A0H3BK41</accession>
<comment type="similarity">
    <text evidence="1">Belongs to the GTP cyclohydrolase I type 2/NIF3 family.</text>
</comment>
<reference evidence="6 7" key="1">
    <citation type="journal article" date="2008" name="BMC Microbiol.">
        <title>Complete genome sequence of Treponema pallidum ssp. pallidum strain SS14 determined with oligonucleotide arrays.</title>
        <authorList>
            <person name="Matejkova P."/>
            <person name="Strouhal M."/>
            <person name="Smajs D."/>
            <person name="Norris S.J."/>
            <person name="Palzkill T."/>
            <person name="Petrosino J.F."/>
            <person name="Sodergren E."/>
            <person name="Norton J.E."/>
            <person name="Singh J."/>
            <person name="Richmond T.A."/>
            <person name="Molla M.N."/>
            <person name="Albert T.J."/>
            <person name="Weinstock G.M."/>
        </authorList>
    </citation>
    <scope>NUCLEOTIDE SEQUENCE [LARGE SCALE GENOMIC DNA]</scope>
    <source>
        <strain evidence="6 7">SS14</strain>
    </source>
</reference>
<dbReference type="FunFam" id="3.40.1390.30:FF:000001">
    <property type="entry name" value="GTP cyclohydrolase 1 type 2"/>
    <property type="match status" value="1"/>
</dbReference>
<feature type="binding site" evidence="5">
    <location>
        <position position="258"/>
    </location>
    <ligand>
        <name>a divalent metal cation</name>
        <dbReference type="ChEBI" id="CHEBI:60240"/>
        <label>1</label>
    </ligand>
</feature>
<name>A0A0H3BK41_TREPS</name>
<feature type="binding site" evidence="5">
    <location>
        <position position="66"/>
    </location>
    <ligand>
        <name>a divalent metal cation</name>
        <dbReference type="ChEBI" id="CHEBI:60240"/>
        <label>1</label>
    </ligand>
</feature>
<evidence type="ECO:0000256" key="3">
    <source>
        <dbReference type="ARBA" id="ARBA00022112"/>
    </source>
</evidence>
<evidence type="ECO:0000313" key="6">
    <source>
        <dbReference type="EMBL" id="ACD71393.1"/>
    </source>
</evidence>
<keyword evidence="4 5" id="KW-0479">Metal-binding</keyword>
<dbReference type="GeneID" id="93876723"/>
<organism evidence="6 7">
    <name type="scientific">Treponema pallidum subsp. pallidum (strain SS14)</name>
    <dbReference type="NCBI Taxonomy" id="455434"/>
    <lineage>
        <taxon>Bacteria</taxon>
        <taxon>Pseudomonadati</taxon>
        <taxon>Spirochaetota</taxon>
        <taxon>Spirochaetia</taxon>
        <taxon>Spirochaetales</taxon>
        <taxon>Treponemataceae</taxon>
        <taxon>Treponema</taxon>
    </lineage>
</organism>
<dbReference type="InterPro" id="IPR036069">
    <property type="entry name" value="DUF34/NIF3_sf"/>
</dbReference>
<dbReference type="PANTHER" id="PTHR13799">
    <property type="entry name" value="NGG1 INTERACTING FACTOR 3"/>
    <property type="match status" value="1"/>
</dbReference>
<dbReference type="SMR" id="A0A0H3BK41"/>
<evidence type="ECO:0000256" key="5">
    <source>
        <dbReference type="PIRSR" id="PIRSR602678-1"/>
    </source>
</evidence>
<dbReference type="RefSeq" id="WP_010882421.1">
    <property type="nucleotide sequence ID" value="NC_010741.1"/>
</dbReference>
<dbReference type="Gene3D" id="3.40.1390.30">
    <property type="entry name" value="NIF3 (NGG1p interacting factor 3)-like"/>
    <property type="match status" value="2"/>
</dbReference>
<dbReference type="KEGG" id="tpp:TPASS_0977"/>
<dbReference type="PANTHER" id="PTHR13799:SF14">
    <property type="entry name" value="GTP CYCLOHYDROLASE 1 TYPE 2 HOMOLOG"/>
    <property type="match status" value="1"/>
</dbReference>